<accession>A0ABT2YUL9</accession>
<reference evidence="1 2" key="1">
    <citation type="submission" date="2022-10" db="EMBL/GenBank/DDBJ databases">
        <title>Marinomonas transparenta sp. nov. and Marinomonas sargassi sp. nov., isolated from marine alga (Sargassum natans (L.) Gaillon).</title>
        <authorList>
            <person name="Wang Y."/>
        </authorList>
    </citation>
    <scope>NUCLEOTIDE SEQUENCE [LARGE SCALE GENOMIC DNA]</scope>
    <source>
        <strain evidence="1 2">C2222</strain>
    </source>
</reference>
<gene>
    <name evidence="1" type="ORF">OFY17_11950</name>
</gene>
<proteinExistence type="predicted"/>
<protein>
    <submittedName>
        <fullName evidence="1">DUF1289 domain-containing protein</fullName>
    </submittedName>
</protein>
<organism evidence="1 2">
    <name type="scientific">Marinomonas sargassi</name>
    <dbReference type="NCBI Taxonomy" id="2984494"/>
    <lineage>
        <taxon>Bacteria</taxon>
        <taxon>Pseudomonadati</taxon>
        <taxon>Pseudomonadota</taxon>
        <taxon>Gammaproteobacteria</taxon>
        <taxon>Oceanospirillales</taxon>
        <taxon>Oceanospirillaceae</taxon>
        <taxon>Marinomonas</taxon>
    </lineage>
</organism>
<dbReference type="EMBL" id="JAOVZB010000005">
    <property type="protein sequence ID" value="MCV2403585.1"/>
    <property type="molecule type" value="Genomic_DNA"/>
</dbReference>
<comment type="caution">
    <text evidence="1">The sequence shown here is derived from an EMBL/GenBank/DDBJ whole genome shotgun (WGS) entry which is preliminary data.</text>
</comment>
<dbReference type="Pfam" id="PF06945">
    <property type="entry name" value="DUF1289"/>
    <property type="match status" value="1"/>
</dbReference>
<evidence type="ECO:0000313" key="1">
    <source>
        <dbReference type="EMBL" id="MCV2403585.1"/>
    </source>
</evidence>
<sequence>MKRQKSPCTNVCDFSHYKGWCAGCGCTRQELKDWKHMEPDNINELQEKLQKRMDQMAKFRTENKWKG</sequence>
<evidence type="ECO:0000313" key="2">
    <source>
        <dbReference type="Proteomes" id="UP001209713"/>
    </source>
</evidence>
<keyword evidence="2" id="KW-1185">Reference proteome</keyword>
<dbReference type="InterPro" id="IPR010710">
    <property type="entry name" value="DUF1289"/>
</dbReference>
<dbReference type="Proteomes" id="UP001209713">
    <property type="component" value="Unassembled WGS sequence"/>
</dbReference>
<name>A0ABT2YUL9_9GAMM</name>
<dbReference type="RefSeq" id="WP_263530963.1">
    <property type="nucleotide sequence ID" value="NZ_JAOVZB010000005.1"/>
</dbReference>